<evidence type="ECO:0000313" key="1">
    <source>
        <dbReference type="EMBL" id="GBL98443.1"/>
    </source>
</evidence>
<accession>A0A4Y2C2W0</accession>
<evidence type="ECO:0000313" key="2">
    <source>
        <dbReference type="Proteomes" id="UP000499080"/>
    </source>
</evidence>
<dbReference type="EMBL" id="BGPR01000139">
    <property type="protein sequence ID" value="GBL98443.1"/>
    <property type="molecule type" value="Genomic_DNA"/>
</dbReference>
<sequence length="81" mass="9645">MSGFETTRRLFWDGPRNFEPRSGDGDMIWHPLTKHLHNTSGRTFDSPMYHLTYNRPNTRRNFSGIEFRTLKPPVPRLTPYH</sequence>
<dbReference type="Proteomes" id="UP000499080">
    <property type="component" value="Unassembled WGS sequence"/>
</dbReference>
<gene>
    <name evidence="1" type="ORF">AVEN_187770_1</name>
</gene>
<dbReference type="AlphaFoldDB" id="A0A4Y2C2W0"/>
<proteinExistence type="predicted"/>
<reference evidence="1 2" key="1">
    <citation type="journal article" date="2019" name="Sci. Rep.">
        <title>Orb-weaving spider Araneus ventricosus genome elucidates the spidroin gene catalogue.</title>
        <authorList>
            <person name="Kono N."/>
            <person name="Nakamura H."/>
            <person name="Ohtoshi R."/>
            <person name="Moran D.A.P."/>
            <person name="Shinohara A."/>
            <person name="Yoshida Y."/>
            <person name="Fujiwara M."/>
            <person name="Mori M."/>
            <person name="Tomita M."/>
            <person name="Arakawa K."/>
        </authorList>
    </citation>
    <scope>NUCLEOTIDE SEQUENCE [LARGE SCALE GENOMIC DNA]</scope>
</reference>
<protein>
    <submittedName>
        <fullName evidence="1">Uncharacterized protein</fullName>
    </submittedName>
</protein>
<organism evidence="1 2">
    <name type="scientific">Araneus ventricosus</name>
    <name type="common">Orbweaver spider</name>
    <name type="synonym">Epeira ventricosa</name>
    <dbReference type="NCBI Taxonomy" id="182803"/>
    <lineage>
        <taxon>Eukaryota</taxon>
        <taxon>Metazoa</taxon>
        <taxon>Ecdysozoa</taxon>
        <taxon>Arthropoda</taxon>
        <taxon>Chelicerata</taxon>
        <taxon>Arachnida</taxon>
        <taxon>Araneae</taxon>
        <taxon>Araneomorphae</taxon>
        <taxon>Entelegynae</taxon>
        <taxon>Araneoidea</taxon>
        <taxon>Araneidae</taxon>
        <taxon>Araneus</taxon>
    </lineage>
</organism>
<name>A0A4Y2C2W0_ARAVE</name>
<comment type="caution">
    <text evidence="1">The sequence shown here is derived from an EMBL/GenBank/DDBJ whole genome shotgun (WGS) entry which is preliminary data.</text>
</comment>
<keyword evidence="2" id="KW-1185">Reference proteome</keyword>